<dbReference type="WormBase" id="M02H5.7">
    <property type="protein sequence ID" value="CE21074"/>
    <property type="gene ID" value="WBGene00003713"/>
    <property type="gene designation" value="nhr-123"/>
</dbReference>
<keyword evidence="16" id="KW-1185">Reference proteome</keyword>
<dbReference type="InterPro" id="IPR013088">
    <property type="entry name" value="Znf_NHR/GATA"/>
</dbReference>
<dbReference type="SUPFAM" id="SSF48508">
    <property type="entry name" value="Nuclear receptor ligand-binding domain"/>
    <property type="match status" value="1"/>
</dbReference>
<evidence type="ECO:0000256" key="5">
    <source>
        <dbReference type="ARBA" id="ARBA00022833"/>
    </source>
</evidence>
<dbReference type="CTD" id="187411"/>
<dbReference type="SUPFAM" id="SSF57716">
    <property type="entry name" value="Glucocorticoid receptor-like (DNA-binding domain)"/>
    <property type="match status" value="1"/>
</dbReference>
<dbReference type="STRING" id="6239.M02H5.7.1"/>
<dbReference type="Gene3D" id="3.30.50.10">
    <property type="entry name" value="Erythroid Transcription Factor GATA-1, subunit A"/>
    <property type="match status" value="1"/>
</dbReference>
<dbReference type="Pfam" id="PF00104">
    <property type="entry name" value="Hormone_recep"/>
    <property type="match status" value="1"/>
</dbReference>
<gene>
    <name evidence="15 17" type="primary">nhr-123</name>
    <name evidence="15" type="ORF">CELE_M02H5.7</name>
    <name evidence="17" type="ORF">M02H5.7</name>
</gene>
<reference evidence="15 16" key="1">
    <citation type="journal article" date="1998" name="Science">
        <title>Genome sequence of the nematode C. elegans: a platform for investigating biology.</title>
        <authorList>
            <consortium name="The C. elegans sequencing consortium"/>
            <person name="Sulson J.E."/>
            <person name="Waterston R."/>
        </authorList>
    </citation>
    <scope>NUCLEOTIDE SEQUENCE [LARGE SCALE GENOMIC DNA]</scope>
    <source>
        <strain evidence="15 16">Bristol N2</strain>
    </source>
</reference>
<evidence type="ECO:0000259" key="12">
    <source>
        <dbReference type="PROSITE" id="PS51030"/>
    </source>
</evidence>
<dbReference type="Pfam" id="PF00105">
    <property type="entry name" value="zf-C4"/>
    <property type="match status" value="1"/>
</dbReference>
<dbReference type="SMART" id="SM00399">
    <property type="entry name" value="ZnF_C4"/>
    <property type="match status" value="1"/>
</dbReference>
<dbReference type="SMART" id="SM00430">
    <property type="entry name" value="HOLI"/>
    <property type="match status" value="1"/>
</dbReference>
<reference evidence="15" key="4">
    <citation type="submission" date="2024-10" db="EMBL/GenBank/DDBJ databases">
        <authorList>
            <consortium name="WormBase Consortium"/>
            <person name="WormBase"/>
        </authorList>
    </citation>
    <scope>NUCLEOTIDE SEQUENCE</scope>
    <source>
        <strain evidence="15">Bristol N2</strain>
    </source>
</reference>
<dbReference type="PROSITE" id="PS51030">
    <property type="entry name" value="NUCLEAR_REC_DBD_2"/>
    <property type="match status" value="1"/>
</dbReference>
<evidence type="ECO:0000256" key="3">
    <source>
        <dbReference type="ARBA" id="ARBA00022723"/>
    </source>
</evidence>
<dbReference type="PANTHER" id="PTHR45680:SF5">
    <property type="entry name" value="NUCLEAR HORMONE RECEPTOR FAMILY-RELATED"/>
    <property type="match status" value="1"/>
</dbReference>
<dbReference type="Proteomes" id="UP000001940">
    <property type="component" value="Chromosome V"/>
</dbReference>
<organism evidence="15 16">
    <name type="scientific">Caenorhabditis elegans</name>
    <dbReference type="NCBI Taxonomy" id="6239"/>
    <lineage>
        <taxon>Eukaryota</taxon>
        <taxon>Metazoa</taxon>
        <taxon>Ecdysozoa</taxon>
        <taxon>Nematoda</taxon>
        <taxon>Chromadorea</taxon>
        <taxon>Rhabditida</taxon>
        <taxon>Rhabditina</taxon>
        <taxon>Rhabditomorpha</taxon>
        <taxon>Rhabditoidea</taxon>
        <taxon>Rhabditidae</taxon>
        <taxon>Peloderinae</taxon>
        <taxon>Caenorhabditis</taxon>
    </lineage>
</organism>
<dbReference type="SMR" id="G5EDC3"/>
<dbReference type="PANTHER" id="PTHR45680">
    <property type="entry name" value="NUCLEAR HORMONE RECEPTOR FAMILY"/>
    <property type="match status" value="1"/>
</dbReference>
<dbReference type="InterPro" id="IPR051152">
    <property type="entry name" value="C.elegans_Orphan_NR"/>
</dbReference>
<dbReference type="FunCoup" id="G5EDC3">
    <property type="interactions" value="54"/>
</dbReference>
<evidence type="ECO:0000256" key="11">
    <source>
        <dbReference type="RuleBase" id="RU004334"/>
    </source>
</evidence>
<dbReference type="EMBL" id="BX284605">
    <property type="protein sequence ID" value="CCD62240.1"/>
    <property type="molecule type" value="Genomic_DNA"/>
</dbReference>
<dbReference type="AlphaFoldDB" id="G5EDC3"/>
<dbReference type="eggNOG" id="KOG3575">
    <property type="taxonomic scope" value="Eukaryota"/>
</dbReference>
<evidence type="ECO:0000256" key="8">
    <source>
        <dbReference type="ARBA" id="ARBA00023163"/>
    </source>
</evidence>
<accession>G5EDC3</accession>
<comment type="subcellular location">
    <subcellularLocation>
        <location evidence="1 11">Nucleus</location>
    </subcellularLocation>
</comment>
<dbReference type="PaxDb" id="6239-M02H5.7"/>
<evidence type="ECO:0000313" key="16">
    <source>
        <dbReference type="Proteomes" id="UP000001940"/>
    </source>
</evidence>
<dbReference type="CDD" id="cd06960">
    <property type="entry name" value="NR_DBD_HNF4A"/>
    <property type="match status" value="1"/>
</dbReference>
<dbReference type="OrthoDB" id="5792662at2759"/>
<keyword evidence="9 11" id="KW-0675">Receptor</keyword>
<reference evidence="14" key="3">
    <citation type="submission" date="2003-05" db="EMBL/GenBank/DDBJ databases">
        <title>Explosive lineage-specific expansion of the orphan nuclear receptor HNF4 in nematodes.</title>
        <authorList>
            <person name="Robinson-Rechavi M."/>
            <person name="Maina C.V."/>
            <person name="Gissendanner C.R."/>
            <person name="Laudet V."/>
            <person name="Sluder A."/>
        </authorList>
    </citation>
    <scope>NUCLEOTIDE SEQUENCE</scope>
</reference>
<evidence type="ECO:0000256" key="2">
    <source>
        <dbReference type="ARBA" id="ARBA00005993"/>
    </source>
</evidence>
<evidence type="ECO:0000256" key="10">
    <source>
        <dbReference type="ARBA" id="ARBA00023242"/>
    </source>
</evidence>
<name>G5EDC3_CAEEL</name>
<dbReference type="GO" id="GO:0005634">
    <property type="term" value="C:nucleus"/>
    <property type="evidence" value="ECO:0007669"/>
    <property type="project" value="UniProtKB-SubCell"/>
</dbReference>
<evidence type="ECO:0000256" key="1">
    <source>
        <dbReference type="ARBA" id="ARBA00004123"/>
    </source>
</evidence>
<dbReference type="Gene3D" id="1.10.565.10">
    <property type="entry name" value="Retinoid X Receptor"/>
    <property type="match status" value="1"/>
</dbReference>
<keyword evidence="4 11" id="KW-0863">Zinc-finger</keyword>
<dbReference type="PROSITE" id="PS51843">
    <property type="entry name" value="NR_LBD"/>
    <property type="match status" value="1"/>
</dbReference>
<dbReference type="InterPro" id="IPR000536">
    <property type="entry name" value="Nucl_hrmn_rcpt_lig-bd"/>
</dbReference>
<evidence type="ECO:0000256" key="6">
    <source>
        <dbReference type="ARBA" id="ARBA00023015"/>
    </source>
</evidence>
<evidence type="ECO:0000256" key="4">
    <source>
        <dbReference type="ARBA" id="ARBA00022771"/>
    </source>
</evidence>
<dbReference type="RefSeq" id="NP_503207.2">
    <property type="nucleotide sequence ID" value="NM_070806.5"/>
</dbReference>
<dbReference type="PRINTS" id="PR00047">
    <property type="entry name" value="STROIDFINGER"/>
</dbReference>
<evidence type="ECO:0000313" key="15">
    <source>
        <dbReference type="EMBL" id="CCD62240.1"/>
    </source>
</evidence>
<comment type="similarity">
    <text evidence="2 11">Belongs to the nuclear hormone receptor family.</text>
</comment>
<keyword evidence="6 11" id="KW-0805">Transcription regulation</keyword>
<proteinExistence type="evidence at transcript level"/>
<dbReference type="AGR" id="WB:WBGene00003713"/>
<keyword evidence="5 11" id="KW-0862">Zinc</keyword>
<evidence type="ECO:0000313" key="17">
    <source>
        <dbReference type="WormBase" id="M02H5.7"/>
    </source>
</evidence>
<protein>
    <submittedName>
        <fullName evidence="15">Nuclear Hormone Receptor family</fullName>
    </submittedName>
    <submittedName>
        <fullName evidence="14">Nuclear receptor NHR-123</fullName>
    </submittedName>
</protein>
<dbReference type="KEGG" id="cel:CELE_M02H5.7"/>
<feature type="domain" description="Nuclear receptor" evidence="12">
    <location>
        <begin position="22"/>
        <end position="97"/>
    </location>
</feature>
<dbReference type="PROSITE" id="PS00031">
    <property type="entry name" value="NUCLEAR_REC_DBD_1"/>
    <property type="match status" value="1"/>
</dbReference>
<dbReference type="InterPro" id="IPR035500">
    <property type="entry name" value="NHR-like_dom_sf"/>
</dbReference>
<dbReference type="GO" id="GO:0008270">
    <property type="term" value="F:zinc ion binding"/>
    <property type="evidence" value="ECO:0007669"/>
    <property type="project" value="UniProtKB-KW"/>
</dbReference>
<dbReference type="Bgee" id="WBGene00003713">
    <property type="expression patterns" value="Expressed in pharyngeal muscle cell (C elegans) and 3 other cell types or tissues"/>
</dbReference>
<dbReference type="InterPro" id="IPR049636">
    <property type="entry name" value="HNF4-like_DBD"/>
</dbReference>
<reference evidence="15" key="2">
    <citation type="submission" date="2003-03" db="EMBL/GenBank/DDBJ databases">
        <authorList>
            <person name="Sulson J.E."/>
            <person name="Waterston R."/>
        </authorList>
    </citation>
    <scope>NUCLEOTIDE SEQUENCE</scope>
    <source>
        <strain evidence="15">Bristol N2</strain>
    </source>
</reference>
<keyword evidence="7 11" id="KW-0238">DNA-binding</keyword>
<evidence type="ECO:0000259" key="13">
    <source>
        <dbReference type="PROSITE" id="PS51843"/>
    </source>
</evidence>
<evidence type="ECO:0000313" key="14">
    <source>
        <dbReference type="EMBL" id="AAR11989.1"/>
    </source>
</evidence>
<keyword evidence="3 11" id="KW-0479">Metal-binding</keyword>
<dbReference type="InterPro" id="IPR001628">
    <property type="entry name" value="Znf_hrmn_rcpt"/>
</dbReference>
<feature type="domain" description="NR LBD" evidence="13">
    <location>
        <begin position="160"/>
        <end position="412"/>
    </location>
</feature>
<dbReference type="GO" id="GO:0000978">
    <property type="term" value="F:RNA polymerase II cis-regulatory region sequence-specific DNA binding"/>
    <property type="evidence" value="ECO:0007669"/>
    <property type="project" value="InterPro"/>
</dbReference>
<dbReference type="GO" id="GO:0003700">
    <property type="term" value="F:DNA-binding transcription factor activity"/>
    <property type="evidence" value="ECO:0007669"/>
    <property type="project" value="InterPro"/>
</dbReference>
<keyword evidence="10 11" id="KW-0539">Nucleus</keyword>
<keyword evidence="8 11" id="KW-0804">Transcription</keyword>
<evidence type="ECO:0000256" key="9">
    <source>
        <dbReference type="ARBA" id="ARBA00023170"/>
    </source>
</evidence>
<dbReference type="GeneID" id="187411"/>
<dbReference type="EMBL" id="AY305845">
    <property type="protein sequence ID" value="AAR11989.1"/>
    <property type="molecule type" value="mRNA"/>
</dbReference>
<dbReference type="HOGENOM" id="CLU_007368_7_1_1"/>
<evidence type="ECO:0000256" key="7">
    <source>
        <dbReference type="ARBA" id="ARBA00023125"/>
    </source>
</evidence>
<sequence length="412" mass="47538">MDSPGSSTCSPPDLTVIPKISPKKCQICENPAHGKHFGAITCRACAAFFRRFGISKKFKPCKLENKCTFRKNGYFSCKKCRMQRCLQFGMTIDNFQFDREPIYRKDLEIPQTVDTFSGRPSLILFSAPSGSSSSKHYLDVQFLVDKAIEVLLNGSETPLQVPNVLQKLAIGLRNIRGPKEKTSKVITKVGREEVFGIWEEDMLRTAKWLTYFDDFQRLPNSVQIEILKGVWSLFSRLENLATTARARKRKLCKDDLVMSYMNKNLVISDLKTIEVDLSWCSKYTYEQLKFFDQYDGVRQLDSLIKAMLDLQPTNEELCYMICQLCFHQVGKQLHGPILETIEKLQEVLSNHLHDYYVNHLIQPKYSMRIASMMKINNTVDQCPYRDRVKGELMRVFEVFHVECSHPGTFLNA</sequence>